<dbReference type="Proteomes" id="UP001157017">
    <property type="component" value="Unassembled WGS sequence"/>
</dbReference>
<evidence type="ECO:0000313" key="1">
    <source>
        <dbReference type="EMBL" id="GMA86760.1"/>
    </source>
</evidence>
<keyword evidence="2" id="KW-1185">Reference proteome</keyword>
<protein>
    <submittedName>
        <fullName evidence="1">Uncharacterized protein</fullName>
    </submittedName>
</protein>
<sequence>MRIPRSVIPAQDPVVVDLAEHADRVVHLEDQQRANLLAEAAE</sequence>
<reference evidence="2" key="1">
    <citation type="journal article" date="2019" name="Int. J. Syst. Evol. Microbiol.">
        <title>The Global Catalogue of Microorganisms (GCM) 10K type strain sequencing project: providing services to taxonomists for standard genome sequencing and annotation.</title>
        <authorList>
            <consortium name="The Broad Institute Genomics Platform"/>
            <consortium name="The Broad Institute Genome Sequencing Center for Infectious Disease"/>
            <person name="Wu L."/>
            <person name="Ma J."/>
        </authorList>
    </citation>
    <scope>NUCLEOTIDE SEQUENCE [LARGE SCALE GENOMIC DNA]</scope>
    <source>
        <strain evidence="2">NBRC 108730</strain>
    </source>
</reference>
<comment type="caution">
    <text evidence="1">The sequence shown here is derived from an EMBL/GenBank/DDBJ whole genome shotgun (WGS) entry which is preliminary data.</text>
</comment>
<gene>
    <name evidence="1" type="ORF">GCM10025868_20100</name>
</gene>
<name>A0ABQ6JEZ9_9ACTN</name>
<accession>A0ABQ6JEZ9</accession>
<proteinExistence type="predicted"/>
<evidence type="ECO:0000313" key="2">
    <source>
        <dbReference type="Proteomes" id="UP001157017"/>
    </source>
</evidence>
<dbReference type="EMBL" id="BSUZ01000001">
    <property type="protein sequence ID" value="GMA86760.1"/>
    <property type="molecule type" value="Genomic_DNA"/>
</dbReference>
<organism evidence="1 2">
    <name type="scientific">Angustibacter aerolatus</name>
    <dbReference type="NCBI Taxonomy" id="1162965"/>
    <lineage>
        <taxon>Bacteria</taxon>
        <taxon>Bacillati</taxon>
        <taxon>Actinomycetota</taxon>
        <taxon>Actinomycetes</taxon>
        <taxon>Kineosporiales</taxon>
        <taxon>Kineosporiaceae</taxon>
    </lineage>
</organism>